<dbReference type="ESTHER" id="chlte-CT1208">
    <property type="family name" value="A85-Feruloyl-Esterase"/>
</dbReference>
<dbReference type="STRING" id="194439.CT1208"/>
<name>Q8KD47_CHLTE</name>
<evidence type="ECO:0000256" key="1">
    <source>
        <dbReference type="SAM" id="Phobius"/>
    </source>
</evidence>
<dbReference type="Pfam" id="PF00756">
    <property type="entry name" value="Esterase"/>
    <property type="match status" value="1"/>
</dbReference>
<dbReference type="PANTHER" id="PTHR48098">
    <property type="entry name" value="ENTEROCHELIN ESTERASE-RELATED"/>
    <property type="match status" value="1"/>
</dbReference>
<dbReference type="InterPro" id="IPR050583">
    <property type="entry name" value="Mycobacterial_A85_antigen"/>
</dbReference>
<dbReference type="eggNOG" id="COG2382">
    <property type="taxonomic scope" value="Bacteria"/>
</dbReference>
<dbReference type="GO" id="GO:0016747">
    <property type="term" value="F:acyltransferase activity, transferring groups other than amino-acyl groups"/>
    <property type="evidence" value="ECO:0007669"/>
    <property type="project" value="TreeGrafter"/>
</dbReference>
<keyword evidence="1" id="KW-0472">Membrane</keyword>
<dbReference type="PANTHER" id="PTHR48098:SF1">
    <property type="entry name" value="DIACYLGLYCEROL ACYLTRANSFERASE_MYCOLYLTRANSFERASE AG85A"/>
    <property type="match status" value="1"/>
</dbReference>
<feature type="transmembrane region" description="Helical" evidence="1">
    <location>
        <begin position="49"/>
        <end position="68"/>
    </location>
</feature>
<sequence>MICDDARPNVVFEAIESSLLKGNPLGDPATRHVPVYLPPSYNGTERFPVIYLLAGFASTGISFLNYGFGRQTLPEMIDSMIRRGEMPKTIVVMPDCMTRYGGSQYVDSTATGPYETYLTSELMPHIDRKFRTLAHARHRAVVGKSSGGFGALRLGMRHPELFAAVGCHSGDMDFDLCYRPNFPVAARILEKYDGSVAAFFTRWESLSKKPRGEFALLELMAMAACYSPDPSKPAPGNMRLPFEPRTCQLVPEIWEQWKSFDPVTMLEETKNQDALGSLRLLFLDCGSQDEYNLQFGHRRFSARATEIGIAHRYEEFPDTHTDTSYRYQVSLPLLARAISE</sequence>
<dbReference type="Gene3D" id="3.40.50.1820">
    <property type="entry name" value="alpha/beta hydrolase"/>
    <property type="match status" value="1"/>
</dbReference>
<dbReference type="EMBL" id="AE006470">
    <property type="protein sequence ID" value="AAM72440.1"/>
    <property type="molecule type" value="Genomic_DNA"/>
</dbReference>
<keyword evidence="1" id="KW-0812">Transmembrane</keyword>
<proteinExistence type="predicted"/>
<dbReference type="HOGENOM" id="CLU_037618_0_1_10"/>
<evidence type="ECO:0008006" key="4">
    <source>
        <dbReference type="Google" id="ProtNLM"/>
    </source>
</evidence>
<organism evidence="2 3">
    <name type="scientific">Chlorobaculum tepidum (strain ATCC 49652 / DSM 12025 / NBRC 103806 / TLS)</name>
    <name type="common">Chlorobium tepidum</name>
    <dbReference type="NCBI Taxonomy" id="194439"/>
    <lineage>
        <taxon>Bacteria</taxon>
        <taxon>Pseudomonadati</taxon>
        <taxon>Chlorobiota</taxon>
        <taxon>Chlorobiia</taxon>
        <taxon>Chlorobiales</taxon>
        <taxon>Chlorobiaceae</taxon>
        <taxon>Chlorobaculum</taxon>
    </lineage>
</organism>
<evidence type="ECO:0000313" key="3">
    <source>
        <dbReference type="Proteomes" id="UP000001007"/>
    </source>
</evidence>
<gene>
    <name evidence="2" type="ordered locus">CT1208</name>
</gene>
<protein>
    <recommendedName>
        <fullName evidence="4">Esterase</fullName>
    </recommendedName>
</protein>
<dbReference type="RefSeq" id="WP_010932879.1">
    <property type="nucleotide sequence ID" value="NC_002932.3"/>
</dbReference>
<accession>Q8KD47</accession>
<dbReference type="InterPro" id="IPR029058">
    <property type="entry name" value="AB_hydrolase_fold"/>
</dbReference>
<dbReference type="InterPro" id="IPR000801">
    <property type="entry name" value="Esterase-like"/>
</dbReference>
<dbReference type="SUPFAM" id="SSF53474">
    <property type="entry name" value="alpha/beta-Hydrolases"/>
    <property type="match status" value="1"/>
</dbReference>
<dbReference type="AlphaFoldDB" id="Q8KD47"/>
<reference evidence="2 3" key="1">
    <citation type="journal article" date="2002" name="Proc. Natl. Acad. Sci. U.S.A.">
        <title>The complete genome sequence of Chlorobium tepidum TLS, a photosynthetic, anaerobic, green-sulfur bacterium.</title>
        <authorList>
            <person name="Eisen J.A."/>
            <person name="Nelson K.E."/>
            <person name="Paulsen I.T."/>
            <person name="Heidelberg J.F."/>
            <person name="Wu M."/>
            <person name="Dodson R.J."/>
            <person name="Deboy R."/>
            <person name="Gwinn M.L."/>
            <person name="Nelson W.C."/>
            <person name="Haft D.H."/>
            <person name="Hickey E.K."/>
            <person name="Peterson J.D."/>
            <person name="Durkin A.S."/>
            <person name="Kolonay J.L."/>
            <person name="Yang F."/>
            <person name="Holt I."/>
            <person name="Umayam L.A."/>
            <person name="Mason T."/>
            <person name="Brenner M."/>
            <person name="Shea T.P."/>
            <person name="Parksey D."/>
            <person name="Nierman W.C."/>
            <person name="Feldblyum T.V."/>
            <person name="Hansen C.L."/>
            <person name="Craven M.B."/>
            <person name="Radune D."/>
            <person name="Vamathevan J."/>
            <person name="Khouri H."/>
            <person name="White O."/>
            <person name="Gruber T.M."/>
            <person name="Ketchum K.A."/>
            <person name="Venter J.C."/>
            <person name="Tettelin H."/>
            <person name="Bryant D.A."/>
            <person name="Fraser C.M."/>
        </authorList>
    </citation>
    <scope>NUCLEOTIDE SEQUENCE [LARGE SCALE GENOMIC DNA]</scope>
    <source>
        <strain evidence="3">ATCC 49652 / DSM 12025 / NBRC 103806 / TLS</strain>
    </source>
</reference>
<keyword evidence="3" id="KW-1185">Reference proteome</keyword>
<dbReference type="Proteomes" id="UP000001007">
    <property type="component" value="Chromosome"/>
</dbReference>
<dbReference type="OrthoDB" id="9784036at2"/>
<keyword evidence="1" id="KW-1133">Transmembrane helix</keyword>
<evidence type="ECO:0000313" key="2">
    <source>
        <dbReference type="EMBL" id="AAM72440.1"/>
    </source>
</evidence>
<dbReference type="EnsemblBacteria" id="AAM72440">
    <property type="protein sequence ID" value="AAM72440"/>
    <property type="gene ID" value="CT1208"/>
</dbReference>
<dbReference type="KEGG" id="cte:CT1208"/>